<evidence type="ECO:0000313" key="3">
    <source>
        <dbReference type="EMBL" id="MBK1727429.1"/>
    </source>
</evidence>
<evidence type="ECO:0000256" key="1">
    <source>
        <dbReference type="SAM" id="MobiDB-lite"/>
    </source>
</evidence>
<proteinExistence type="predicted"/>
<dbReference type="EMBL" id="NRSH01000150">
    <property type="protein sequence ID" value="MBK1727429.1"/>
    <property type="molecule type" value="Genomic_DNA"/>
</dbReference>
<name>A0ABS1E8E8_9GAMM</name>
<comment type="caution">
    <text evidence="3">The sequence shown here is derived from an EMBL/GenBank/DDBJ whole genome shotgun (WGS) entry which is preliminary data.</text>
</comment>
<keyword evidence="2" id="KW-1133">Transmembrane helix</keyword>
<evidence type="ECO:0000256" key="2">
    <source>
        <dbReference type="SAM" id="Phobius"/>
    </source>
</evidence>
<gene>
    <name evidence="3" type="ORF">CKO13_10475</name>
</gene>
<feature type="transmembrane region" description="Helical" evidence="2">
    <location>
        <begin position="36"/>
        <end position="55"/>
    </location>
</feature>
<feature type="transmembrane region" description="Helical" evidence="2">
    <location>
        <begin position="67"/>
        <end position="88"/>
    </location>
</feature>
<keyword evidence="2" id="KW-0812">Transmembrane</keyword>
<dbReference type="Proteomes" id="UP000738126">
    <property type="component" value="Unassembled WGS sequence"/>
</dbReference>
<accession>A0ABS1E8E8</accession>
<evidence type="ECO:0000313" key="4">
    <source>
        <dbReference type="Proteomes" id="UP000738126"/>
    </source>
</evidence>
<protein>
    <submittedName>
        <fullName evidence="3">Uncharacterized protein</fullName>
    </submittedName>
</protein>
<organism evidence="3 4">
    <name type="scientific">Halorhodospira neutriphila</name>
    <dbReference type="NCBI Taxonomy" id="168379"/>
    <lineage>
        <taxon>Bacteria</taxon>
        <taxon>Pseudomonadati</taxon>
        <taxon>Pseudomonadota</taxon>
        <taxon>Gammaproteobacteria</taxon>
        <taxon>Chromatiales</taxon>
        <taxon>Ectothiorhodospiraceae</taxon>
        <taxon>Halorhodospira</taxon>
    </lineage>
</organism>
<reference evidence="3 4" key="1">
    <citation type="journal article" date="2020" name="Microorganisms">
        <title>Osmotic Adaptation and Compatible Solute Biosynthesis of Phototrophic Bacteria as Revealed from Genome Analyses.</title>
        <authorList>
            <person name="Imhoff J.F."/>
            <person name="Rahn T."/>
            <person name="Kunzel S."/>
            <person name="Keller A."/>
            <person name="Neulinger S.C."/>
        </authorList>
    </citation>
    <scope>NUCLEOTIDE SEQUENCE [LARGE SCALE GENOMIC DNA]</scope>
    <source>
        <strain evidence="3 4">DSM 15116</strain>
    </source>
</reference>
<keyword evidence="4" id="KW-1185">Reference proteome</keyword>
<keyword evidence="2" id="KW-0472">Membrane</keyword>
<feature type="region of interest" description="Disordered" evidence="1">
    <location>
        <begin position="251"/>
        <end position="287"/>
    </location>
</feature>
<sequence length="420" mass="46998">MSVSATLLSLLLLLLAGHYARHAGGLNAALARDFGYWQRGAAAFFAIGALPQLIARPELEMAAAIHRGLSALVPLLLLLGAVCFGAGLHKLIPALKRYRAQREQAQRQQQIARRGGPYPQLSAEVVESIRQCAPEMTLQADRYDAAGRHANLVIDSEEEQQRYVVYALPREHLLPDGDNGPVNPNAVQQAVEVAQGLEGRPILWAPLSPQGSPVGYYAPGETAEPRPYIIEGKDVHLAELAKKFDLVARSERRRREAREAERRAKEDDPRSHIPIRTETRAEVAKQRHDRDSWERFNILAPRHPHIIDVIRRRTGDLCDRCLQQVVPEDNGKVVVTDHDHICKNEASVRIALDGSQQGAAQTMPDCSQCHYETPELYESCLSRLTWVHRGECPDAEEDAERDAEFDRREKLAELGRSLHQ</sequence>